<sequence length="81" mass="8888">MAEFDVEDLRQLVATSLELPVEEVSDDADFVTDLGVDSLAAIDILINLEKRFGVKVTDAEFKLLDTFADVRDLMTAKLAGV</sequence>
<dbReference type="PROSITE" id="PS50075">
    <property type="entry name" value="CARRIER"/>
    <property type="match status" value="1"/>
</dbReference>
<dbReference type="Proteomes" id="UP001596157">
    <property type="component" value="Unassembled WGS sequence"/>
</dbReference>
<dbReference type="RefSeq" id="WP_378244886.1">
    <property type="nucleotide sequence ID" value="NZ_JBHSKF010000002.1"/>
</dbReference>
<comment type="caution">
    <text evidence="2">The sequence shown here is derived from an EMBL/GenBank/DDBJ whole genome shotgun (WGS) entry which is preliminary data.</text>
</comment>
<dbReference type="SUPFAM" id="SSF47336">
    <property type="entry name" value="ACP-like"/>
    <property type="match status" value="1"/>
</dbReference>
<name>A0ABW0EJ29_9PSEU</name>
<dbReference type="EMBL" id="JBHSKF010000002">
    <property type="protein sequence ID" value="MFC5286706.1"/>
    <property type="molecule type" value="Genomic_DNA"/>
</dbReference>
<dbReference type="Pfam" id="PF00550">
    <property type="entry name" value="PP-binding"/>
    <property type="match status" value="1"/>
</dbReference>
<organism evidence="2 3">
    <name type="scientific">Actinokineospora guangxiensis</name>
    <dbReference type="NCBI Taxonomy" id="1490288"/>
    <lineage>
        <taxon>Bacteria</taxon>
        <taxon>Bacillati</taxon>
        <taxon>Actinomycetota</taxon>
        <taxon>Actinomycetes</taxon>
        <taxon>Pseudonocardiales</taxon>
        <taxon>Pseudonocardiaceae</taxon>
        <taxon>Actinokineospora</taxon>
    </lineage>
</organism>
<gene>
    <name evidence="2" type="ORF">ACFPM7_06555</name>
</gene>
<dbReference type="InterPro" id="IPR009081">
    <property type="entry name" value="PP-bd_ACP"/>
</dbReference>
<accession>A0ABW0EJ29</accession>
<protein>
    <submittedName>
        <fullName evidence="2">Acyl carrier protein</fullName>
    </submittedName>
</protein>
<keyword evidence="3" id="KW-1185">Reference proteome</keyword>
<dbReference type="InterPro" id="IPR036736">
    <property type="entry name" value="ACP-like_sf"/>
</dbReference>
<dbReference type="Gene3D" id="1.10.1200.10">
    <property type="entry name" value="ACP-like"/>
    <property type="match status" value="1"/>
</dbReference>
<feature type="domain" description="Carrier" evidence="1">
    <location>
        <begin position="3"/>
        <end position="78"/>
    </location>
</feature>
<evidence type="ECO:0000313" key="3">
    <source>
        <dbReference type="Proteomes" id="UP001596157"/>
    </source>
</evidence>
<evidence type="ECO:0000259" key="1">
    <source>
        <dbReference type="PROSITE" id="PS50075"/>
    </source>
</evidence>
<reference evidence="3" key="1">
    <citation type="journal article" date="2019" name="Int. J. Syst. Evol. Microbiol.">
        <title>The Global Catalogue of Microorganisms (GCM) 10K type strain sequencing project: providing services to taxonomists for standard genome sequencing and annotation.</title>
        <authorList>
            <consortium name="The Broad Institute Genomics Platform"/>
            <consortium name="The Broad Institute Genome Sequencing Center for Infectious Disease"/>
            <person name="Wu L."/>
            <person name="Ma J."/>
        </authorList>
    </citation>
    <scope>NUCLEOTIDE SEQUENCE [LARGE SCALE GENOMIC DNA]</scope>
    <source>
        <strain evidence="3">CCUG 59778</strain>
    </source>
</reference>
<evidence type="ECO:0000313" key="2">
    <source>
        <dbReference type="EMBL" id="MFC5286706.1"/>
    </source>
</evidence>
<proteinExistence type="predicted"/>